<dbReference type="EMBL" id="RBQX01000253">
    <property type="protein sequence ID" value="RMQ12001.1"/>
    <property type="molecule type" value="Genomic_DNA"/>
</dbReference>
<proteinExistence type="predicted"/>
<organism evidence="1 2">
    <name type="scientific">Pseudomonas savastanoi pv. glycinea</name>
    <name type="common">Pseudomonas syringae pv. glycinea</name>
    <dbReference type="NCBI Taxonomy" id="318"/>
    <lineage>
        <taxon>Bacteria</taxon>
        <taxon>Pseudomonadati</taxon>
        <taxon>Pseudomonadota</taxon>
        <taxon>Gammaproteobacteria</taxon>
        <taxon>Pseudomonadales</taxon>
        <taxon>Pseudomonadaceae</taxon>
        <taxon>Pseudomonas</taxon>
    </lineage>
</organism>
<evidence type="ECO:0000313" key="1">
    <source>
        <dbReference type="EMBL" id="RMQ12001.1"/>
    </source>
</evidence>
<dbReference type="AlphaFoldDB" id="A0AB74AZU1"/>
<dbReference type="Proteomes" id="UP000272471">
    <property type="component" value="Unassembled WGS sequence"/>
</dbReference>
<evidence type="ECO:0000313" key="2">
    <source>
        <dbReference type="Proteomes" id="UP000272471"/>
    </source>
</evidence>
<reference evidence="1 2" key="1">
    <citation type="submission" date="2018-08" db="EMBL/GenBank/DDBJ databases">
        <title>Recombination of ecologically and evolutionarily significant loci maintains genetic cohesion in the Pseudomonas syringae species complex.</title>
        <authorList>
            <person name="Dillon M."/>
            <person name="Thakur S."/>
            <person name="Almeida R.N.D."/>
            <person name="Weir B.S."/>
            <person name="Guttman D.S."/>
        </authorList>
    </citation>
    <scope>NUCLEOTIDE SEQUENCE [LARGE SCALE GENOMIC DNA]</scope>
    <source>
        <strain evidence="1 2">ICMP 4182</strain>
    </source>
</reference>
<sequence length="95" mass="9968">MIATSSTNAMRSGSGTVSNWVASAWLTCSAVFPSPYSASMGTVTPIRSAWSRTSRVASSTCRGKSVAGPMLCPPRSMSSSARRSAKLRFMALSVK</sequence>
<name>A0AB74AZU1_PSESG</name>
<gene>
    <name evidence="1" type="ORF">ALQ11_200012</name>
</gene>
<protein>
    <submittedName>
        <fullName evidence="1">Uncharacterized protein</fullName>
    </submittedName>
</protein>
<accession>A0AB74AZU1</accession>
<comment type="caution">
    <text evidence="1">The sequence shown here is derived from an EMBL/GenBank/DDBJ whole genome shotgun (WGS) entry which is preliminary data.</text>
</comment>